<evidence type="ECO:0000256" key="2">
    <source>
        <dbReference type="ARBA" id="ARBA00022737"/>
    </source>
</evidence>
<dbReference type="FunFam" id="3.30.160.60:FF:002343">
    <property type="entry name" value="Zinc finger protein 33A"/>
    <property type="match status" value="1"/>
</dbReference>
<keyword evidence="1" id="KW-0479">Metal-binding</keyword>
<feature type="domain" description="C2H2-type" evidence="7">
    <location>
        <begin position="10"/>
        <end position="37"/>
    </location>
</feature>
<evidence type="ECO:0000313" key="8">
    <source>
        <dbReference type="EMBL" id="EIW75975.1"/>
    </source>
</evidence>
<dbReference type="PANTHER" id="PTHR24403">
    <property type="entry name" value="ZINC FINGER PROTEIN"/>
    <property type="match status" value="1"/>
</dbReference>
<evidence type="ECO:0000256" key="1">
    <source>
        <dbReference type="ARBA" id="ARBA00022723"/>
    </source>
</evidence>
<dbReference type="RefSeq" id="XP_007773968.1">
    <property type="nucleotide sequence ID" value="XM_007775778.1"/>
</dbReference>
<sequence>MSQNPAQRIYQCEFCSFTAKQKRNLEAHKSTHTGEKPHLCPNCESAFADPSALVRHRKAKHGYETKGRRTSPQIPTGDGVFVHEPHFGGPAGQSPYPVQTMPHQTYSTPSSQPGNSGYSTYPPCHNASQPAPYPTDSYYRQQAMQNGSMMGSDQVQGAIGRQDHGTSAGYSYQSPQAGNPQYDGYGQLIDYPAYNQVPSGWPNTAVYPVPPNGYDHQQQWPDSYGSTNRNPFA</sequence>
<evidence type="ECO:0000313" key="9">
    <source>
        <dbReference type="Proteomes" id="UP000053558"/>
    </source>
</evidence>
<dbReference type="SMART" id="SM00355">
    <property type="entry name" value="ZnF_C2H2"/>
    <property type="match status" value="2"/>
</dbReference>
<dbReference type="InterPro" id="IPR050688">
    <property type="entry name" value="Zinc_finger/UBP_domain"/>
</dbReference>
<dbReference type="Gene3D" id="3.30.160.60">
    <property type="entry name" value="Classic Zinc Finger"/>
    <property type="match status" value="2"/>
</dbReference>
<keyword evidence="9" id="KW-1185">Reference proteome</keyword>
<dbReference type="GO" id="GO:0008270">
    <property type="term" value="F:zinc ion binding"/>
    <property type="evidence" value="ECO:0007669"/>
    <property type="project" value="UniProtKB-KW"/>
</dbReference>
<dbReference type="Proteomes" id="UP000053558">
    <property type="component" value="Unassembled WGS sequence"/>
</dbReference>
<dbReference type="GeneID" id="19201415"/>
<reference evidence="9" key="1">
    <citation type="journal article" date="2012" name="Science">
        <title>The Paleozoic origin of enzymatic lignin decomposition reconstructed from 31 fungal genomes.</title>
        <authorList>
            <person name="Floudas D."/>
            <person name="Binder M."/>
            <person name="Riley R."/>
            <person name="Barry K."/>
            <person name="Blanchette R.A."/>
            <person name="Henrissat B."/>
            <person name="Martinez A.T."/>
            <person name="Otillar R."/>
            <person name="Spatafora J.W."/>
            <person name="Yadav J.S."/>
            <person name="Aerts A."/>
            <person name="Benoit I."/>
            <person name="Boyd A."/>
            <person name="Carlson A."/>
            <person name="Copeland A."/>
            <person name="Coutinho P.M."/>
            <person name="de Vries R.P."/>
            <person name="Ferreira P."/>
            <person name="Findley K."/>
            <person name="Foster B."/>
            <person name="Gaskell J."/>
            <person name="Glotzer D."/>
            <person name="Gorecki P."/>
            <person name="Heitman J."/>
            <person name="Hesse C."/>
            <person name="Hori C."/>
            <person name="Igarashi K."/>
            <person name="Jurgens J.A."/>
            <person name="Kallen N."/>
            <person name="Kersten P."/>
            <person name="Kohler A."/>
            <person name="Kuees U."/>
            <person name="Kumar T.K.A."/>
            <person name="Kuo A."/>
            <person name="LaButti K."/>
            <person name="Larrondo L.F."/>
            <person name="Lindquist E."/>
            <person name="Ling A."/>
            <person name="Lombard V."/>
            <person name="Lucas S."/>
            <person name="Lundell T."/>
            <person name="Martin R."/>
            <person name="McLaughlin D.J."/>
            <person name="Morgenstern I."/>
            <person name="Morin E."/>
            <person name="Murat C."/>
            <person name="Nagy L.G."/>
            <person name="Nolan M."/>
            <person name="Ohm R.A."/>
            <person name="Patyshakuliyeva A."/>
            <person name="Rokas A."/>
            <person name="Ruiz-Duenas F.J."/>
            <person name="Sabat G."/>
            <person name="Salamov A."/>
            <person name="Samejima M."/>
            <person name="Schmutz J."/>
            <person name="Slot J.C."/>
            <person name="St John F."/>
            <person name="Stenlid J."/>
            <person name="Sun H."/>
            <person name="Sun S."/>
            <person name="Syed K."/>
            <person name="Tsang A."/>
            <person name="Wiebenga A."/>
            <person name="Young D."/>
            <person name="Pisabarro A."/>
            <person name="Eastwood D.C."/>
            <person name="Martin F."/>
            <person name="Cullen D."/>
            <person name="Grigoriev I.V."/>
            <person name="Hibbett D.S."/>
        </authorList>
    </citation>
    <scope>NUCLEOTIDE SEQUENCE [LARGE SCALE GENOMIC DNA]</scope>
    <source>
        <strain evidence="9">RWD-64-598 SS2</strain>
    </source>
</reference>
<evidence type="ECO:0000259" key="7">
    <source>
        <dbReference type="PROSITE" id="PS50157"/>
    </source>
</evidence>
<keyword evidence="2" id="KW-0677">Repeat</keyword>
<dbReference type="PROSITE" id="PS50157">
    <property type="entry name" value="ZINC_FINGER_C2H2_2"/>
    <property type="match status" value="2"/>
</dbReference>
<evidence type="ECO:0000256" key="4">
    <source>
        <dbReference type="ARBA" id="ARBA00022833"/>
    </source>
</evidence>
<protein>
    <recommendedName>
        <fullName evidence="7">C2H2-type domain-containing protein</fullName>
    </recommendedName>
</protein>
<evidence type="ECO:0000256" key="5">
    <source>
        <dbReference type="PROSITE-ProRule" id="PRU00042"/>
    </source>
</evidence>
<accession>A0A5M3MBG5</accession>
<dbReference type="AlphaFoldDB" id="A0A5M3MBG5"/>
<dbReference type="InterPro" id="IPR013087">
    <property type="entry name" value="Znf_C2H2_type"/>
</dbReference>
<dbReference type="KEGG" id="cput:CONPUDRAFT_139896"/>
<dbReference type="InterPro" id="IPR036236">
    <property type="entry name" value="Znf_C2H2_sf"/>
</dbReference>
<dbReference type="GO" id="GO:0045944">
    <property type="term" value="P:positive regulation of transcription by RNA polymerase II"/>
    <property type="evidence" value="ECO:0007669"/>
    <property type="project" value="TreeGrafter"/>
</dbReference>
<keyword evidence="3 5" id="KW-0863">Zinc-finger</keyword>
<keyword evidence="4" id="KW-0862">Zinc</keyword>
<dbReference type="SUPFAM" id="SSF57667">
    <property type="entry name" value="beta-beta-alpha zinc fingers"/>
    <property type="match status" value="1"/>
</dbReference>
<evidence type="ECO:0000256" key="3">
    <source>
        <dbReference type="ARBA" id="ARBA00022771"/>
    </source>
</evidence>
<proteinExistence type="predicted"/>
<feature type="compositionally biased region" description="Polar residues" evidence="6">
    <location>
        <begin position="168"/>
        <end position="179"/>
    </location>
</feature>
<dbReference type="PANTHER" id="PTHR24403:SF105">
    <property type="entry name" value="ZINC FINGER PROTEIN 2-LIKE ISOFORM X1"/>
    <property type="match status" value="1"/>
</dbReference>
<dbReference type="OrthoDB" id="654211at2759"/>
<evidence type="ECO:0000256" key="6">
    <source>
        <dbReference type="SAM" id="MobiDB-lite"/>
    </source>
</evidence>
<dbReference type="PROSITE" id="PS00028">
    <property type="entry name" value="ZINC_FINGER_C2H2_1"/>
    <property type="match status" value="1"/>
</dbReference>
<organism evidence="8 9">
    <name type="scientific">Coniophora puteana (strain RWD-64-598)</name>
    <name type="common">Brown rot fungus</name>
    <dbReference type="NCBI Taxonomy" id="741705"/>
    <lineage>
        <taxon>Eukaryota</taxon>
        <taxon>Fungi</taxon>
        <taxon>Dikarya</taxon>
        <taxon>Basidiomycota</taxon>
        <taxon>Agaricomycotina</taxon>
        <taxon>Agaricomycetes</taxon>
        <taxon>Agaricomycetidae</taxon>
        <taxon>Boletales</taxon>
        <taxon>Coniophorineae</taxon>
        <taxon>Coniophoraceae</taxon>
        <taxon>Coniophora</taxon>
    </lineage>
</organism>
<feature type="domain" description="C2H2-type" evidence="7">
    <location>
        <begin position="38"/>
        <end position="66"/>
    </location>
</feature>
<feature type="compositionally biased region" description="Polar residues" evidence="6">
    <location>
        <begin position="215"/>
        <end position="233"/>
    </location>
</feature>
<comment type="caution">
    <text evidence="8">The sequence shown here is derived from an EMBL/GenBank/DDBJ whole genome shotgun (WGS) entry which is preliminary data.</text>
</comment>
<gene>
    <name evidence="8" type="ORF">CONPUDRAFT_139896</name>
</gene>
<name>A0A5M3MBG5_CONPW</name>
<feature type="region of interest" description="Disordered" evidence="6">
    <location>
        <begin position="201"/>
        <end position="233"/>
    </location>
</feature>
<feature type="region of interest" description="Disordered" evidence="6">
    <location>
        <begin position="147"/>
        <end position="184"/>
    </location>
</feature>
<dbReference type="EMBL" id="JH711587">
    <property type="protein sequence ID" value="EIW75975.1"/>
    <property type="molecule type" value="Genomic_DNA"/>
</dbReference>
<dbReference type="GO" id="GO:0005634">
    <property type="term" value="C:nucleus"/>
    <property type="evidence" value="ECO:0007669"/>
    <property type="project" value="TreeGrafter"/>
</dbReference>